<feature type="compositionally biased region" description="Gly residues" evidence="1">
    <location>
        <begin position="24"/>
        <end position="41"/>
    </location>
</feature>
<organism evidence="2 3">
    <name type="scientific">Coniochaeta pulveracea</name>
    <dbReference type="NCBI Taxonomy" id="177199"/>
    <lineage>
        <taxon>Eukaryota</taxon>
        <taxon>Fungi</taxon>
        <taxon>Dikarya</taxon>
        <taxon>Ascomycota</taxon>
        <taxon>Pezizomycotina</taxon>
        <taxon>Sordariomycetes</taxon>
        <taxon>Sordariomycetidae</taxon>
        <taxon>Coniochaetales</taxon>
        <taxon>Coniochaetaceae</taxon>
        <taxon>Coniochaeta</taxon>
    </lineage>
</organism>
<dbReference type="AlphaFoldDB" id="A0A420Y0H4"/>
<dbReference type="Proteomes" id="UP000275385">
    <property type="component" value="Unassembled WGS sequence"/>
</dbReference>
<evidence type="ECO:0000313" key="2">
    <source>
        <dbReference type="EMBL" id="RKU41435.1"/>
    </source>
</evidence>
<sequence length="75" mass="7067">MSRSYSSSEYSAAKTMTYDLPYSGAGGGGGGGGGAGAGAGAGVPTADAGGGQTGGLQAPNVEVFRRPGPILDVKS</sequence>
<name>A0A420Y0H4_9PEZI</name>
<feature type="region of interest" description="Disordered" evidence="1">
    <location>
        <begin position="21"/>
        <end position="75"/>
    </location>
</feature>
<dbReference type="EMBL" id="QVQW01000074">
    <property type="protein sequence ID" value="RKU41435.1"/>
    <property type="molecule type" value="Genomic_DNA"/>
</dbReference>
<comment type="caution">
    <text evidence="2">The sequence shown here is derived from an EMBL/GenBank/DDBJ whole genome shotgun (WGS) entry which is preliminary data.</text>
</comment>
<protein>
    <submittedName>
        <fullName evidence="2">Uncharacterized protein</fullName>
    </submittedName>
</protein>
<keyword evidence="3" id="KW-1185">Reference proteome</keyword>
<gene>
    <name evidence="2" type="ORF">DL546_000916</name>
</gene>
<proteinExistence type="predicted"/>
<accession>A0A420Y0H4</accession>
<evidence type="ECO:0000313" key="3">
    <source>
        <dbReference type="Proteomes" id="UP000275385"/>
    </source>
</evidence>
<reference evidence="2 3" key="1">
    <citation type="submission" date="2018-08" db="EMBL/GenBank/DDBJ databases">
        <title>Draft genome of the lignicolous fungus Coniochaeta pulveracea.</title>
        <authorList>
            <person name="Borstlap C.J."/>
            <person name="De Witt R.N."/>
            <person name="Botha A."/>
            <person name="Volschenk H."/>
        </authorList>
    </citation>
    <scope>NUCLEOTIDE SEQUENCE [LARGE SCALE GENOMIC DNA]</scope>
    <source>
        <strain evidence="2 3">CAB683</strain>
    </source>
</reference>
<evidence type="ECO:0000256" key="1">
    <source>
        <dbReference type="SAM" id="MobiDB-lite"/>
    </source>
</evidence>